<dbReference type="AlphaFoldDB" id="A0A9Q6EHH2"/>
<sequence>MSNKPLSELVVEVASLIAEINQHPEYEEIEKKGYESNASVGDAYQAMVDLNYEICQTEKKVNDEQV</sequence>
<dbReference type="RefSeq" id="WP_099068255.1">
    <property type="nucleotide sequence ID" value="NZ_LAHD01000260.1"/>
</dbReference>
<comment type="caution">
    <text evidence="1">The sequence shown here is derived from an EMBL/GenBank/DDBJ whole genome shotgun (WGS) entry which is preliminary data.</text>
</comment>
<evidence type="ECO:0000313" key="1">
    <source>
        <dbReference type="EMBL" id="PHJ89575.1"/>
    </source>
</evidence>
<proteinExistence type="predicted"/>
<protein>
    <submittedName>
        <fullName evidence="1">Uncharacterized protein</fullName>
    </submittedName>
</protein>
<evidence type="ECO:0000313" key="2">
    <source>
        <dbReference type="Proteomes" id="UP000222310"/>
    </source>
</evidence>
<dbReference type="EMBL" id="LAHD01000260">
    <property type="protein sequence ID" value="PHJ89575.1"/>
    <property type="molecule type" value="Genomic_DNA"/>
</dbReference>
<dbReference type="Proteomes" id="UP000222310">
    <property type="component" value="Unassembled WGS sequence"/>
</dbReference>
<gene>
    <name evidence="1" type="ORF">VF08_37670</name>
</gene>
<accession>A0A9Q6EHH2</accession>
<name>A0A9Q6EHH2_NOSLI</name>
<organism evidence="1 2">
    <name type="scientific">Nostoc linckia z8</name>
    <dbReference type="NCBI Taxonomy" id="1628746"/>
    <lineage>
        <taxon>Bacteria</taxon>
        <taxon>Bacillati</taxon>
        <taxon>Cyanobacteriota</taxon>
        <taxon>Cyanophyceae</taxon>
        <taxon>Nostocales</taxon>
        <taxon>Nostocaceae</taxon>
        <taxon>Nostoc</taxon>
    </lineage>
</organism>
<dbReference type="GeneID" id="57095546"/>
<reference evidence="1 2" key="1">
    <citation type="submission" date="2015-02" db="EMBL/GenBank/DDBJ databases">
        <title>Nostoc linckia genome annotation.</title>
        <authorList>
            <person name="Zhou Z."/>
        </authorList>
    </citation>
    <scope>NUCLEOTIDE SEQUENCE [LARGE SCALE GENOMIC DNA]</scope>
    <source>
        <strain evidence="2">z8</strain>
    </source>
</reference>